<protein>
    <submittedName>
        <fullName evidence="1">Uncharacterized protein</fullName>
    </submittedName>
</protein>
<evidence type="ECO:0000313" key="1">
    <source>
        <dbReference type="EMBL" id="RFA92331.1"/>
    </source>
</evidence>
<dbReference type="Proteomes" id="UP000257123">
    <property type="component" value="Unassembled WGS sequence"/>
</dbReference>
<evidence type="ECO:0000313" key="2">
    <source>
        <dbReference type="EMBL" id="RFA96204.1"/>
    </source>
</evidence>
<dbReference type="EMBL" id="NMUF01000041">
    <property type="protein sequence ID" value="RFA96204.1"/>
    <property type="molecule type" value="Genomic_DNA"/>
</dbReference>
<name>A0A371QTZ3_9CREN</name>
<proteinExistence type="predicted"/>
<accession>A0A371QTZ3</accession>
<reference evidence="3 4" key="1">
    <citation type="submission" date="2017-07" db="EMBL/GenBank/DDBJ databases">
        <title>Draft genome sequence of aerobic hyperthermophilic archaea, Pyrobaculum aerophilum YKB31 and YKB32.</title>
        <authorList>
            <person name="Mochizuki T."/>
            <person name="Berliner A.J."/>
            <person name="Yoshida-Takashima Y."/>
            <person name="Takaki Y."/>
            <person name="Nunoura T."/>
            <person name="Takai K."/>
        </authorList>
    </citation>
    <scope>NUCLEOTIDE SEQUENCE [LARGE SCALE GENOMIC DNA]</scope>
    <source>
        <strain evidence="1 4">YKB31</strain>
        <strain evidence="2 3">YKB32</strain>
    </source>
</reference>
<organism evidence="1 4">
    <name type="scientific">Pyrobaculum aerophilum</name>
    <dbReference type="NCBI Taxonomy" id="13773"/>
    <lineage>
        <taxon>Archaea</taxon>
        <taxon>Thermoproteota</taxon>
        <taxon>Thermoprotei</taxon>
        <taxon>Thermoproteales</taxon>
        <taxon>Thermoproteaceae</taxon>
        <taxon>Pyrobaculum</taxon>
    </lineage>
</organism>
<dbReference type="EMBL" id="NMUE01000101">
    <property type="protein sequence ID" value="RFA92331.1"/>
    <property type="molecule type" value="Genomic_DNA"/>
</dbReference>
<sequence length="64" mass="7746">MFVKRKINSVKFLEYLSRGKKTALFSWIVSKEENTRFYFPGYLSRGKKTVLSSSLHYFKENRRF</sequence>
<gene>
    <name evidence="1" type="ORF">CGL51_14610</name>
    <name evidence="2" type="ORF">CGL52_11290</name>
</gene>
<dbReference type="Proteomes" id="UP000256877">
    <property type="component" value="Unassembled WGS sequence"/>
</dbReference>
<evidence type="ECO:0000313" key="3">
    <source>
        <dbReference type="Proteomes" id="UP000256877"/>
    </source>
</evidence>
<comment type="caution">
    <text evidence="1">The sequence shown here is derived from an EMBL/GenBank/DDBJ whole genome shotgun (WGS) entry which is preliminary data.</text>
</comment>
<dbReference type="AlphaFoldDB" id="A0A371QTZ3"/>
<evidence type="ECO:0000313" key="4">
    <source>
        <dbReference type="Proteomes" id="UP000257123"/>
    </source>
</evidence>